<dbReference type="InterPro" id="IPR011009">
    <property type="entry name" value="Kinase-like_dom_sf"/>
</dbReference>
<feature type="region of interest" description="Disordered" evidence="9">
    <location>
        <begin position="153"/>
        <end position="250"/>
    </location>
</feature>
<evidence type="ECO:0000313" key="13">
    <source>
        <dbReference type="Proteomes" id="UP000011715"/>
    </source>
</evidence>
<evidence type="ECO:0000256" key="4">
    <source>
        <dbReference type="ARBA" id="ARBA00022741"/>
    </source>
</evidence>
<dbReference type="AlphaFoldDB" id="A0A0C4DRW9"/>
<evidence type="ECO:0000256" key="2">
    <source>
        <dbReference type="ARBA" id="ARBA00022527"/>
    </source>
</evidence>
<reference evidence="11" key="3">
    <citation type="submission" date="2011-03" db="EMBL/GenBank/DDBJ databases">
        <title>Annotation of Magnaporthe poae ATCC 64411.</title>
        <authorList>
            <person name="Ma L.-J."/>
            <person name="Dead R."/>
            <person name="Young S.K."/>
            <person name="Zeng Q."/>
            <person name="Gargeya S."/>
            <person name="Fitzgerald M."/>
            <person name="Haas B."/>
            <person name="Abouelleil A."/>
            <person name="Alvarado L."/>
            <person name="Arachchi H.M."/>
            <person name="Berlin A."/>
            <person name="Brown A."/>
            <person name="Chapman S.B."/>
            <person name="Chen Z."/>
            <person name="Dunbar C."/>
            <person name="Freedman E."/>
            <person name="Gearin G."/>
            <person name="Gellesch M."/>
            <person name="Goldberg J."/>
            <person name="Griggs A."/>
            <person name="Gujja S."/>
            <person name="Heiman D."/>
            <person name="Howarth C."/>
            <person name="Larson L."/>
            <person name="Lui A."/>
            <person name="MacDonald P.J.P."/>
            <person name="Mehta T."/>
            <person name="Montmayeur A."/>
            <person name="Murphy C."/>
            <person name="Neiman D."/>
            <person name="Pearson M."/>
            <person name="Priest M."/>
            <person name="Roberts A."/>
            <person name="Saif S."/>
            <person name="Shea T."/>
            <person name="Shenoy N."/>
            <person name="Sisk P."/>
            <person name="Stolte C."/>
            <person name="Sykes S."/>
            <person name="Yandava C."/>
            <person name="Wortman J."/>
            <person name="Nusbaum C."/>
            <person name="Birren B."/>
        </authorList>
    </citation>
    <scope>NUCLEOTIDE SEQUENCE</scope>
    <source>
        <strain evidence="11">ATCC 64411</strain>
    </source>
</reference>
<feature type="compositionally biased region" description="Low complexity" evidence="9">
    <location>
        <begin position="59"/>
        <end position="73"/>
    </location>
</feature>
<evidence type="ECO:0000256" key="1">
    <source>
        <dbReference type="ARBA" id="ARBA00012513"/>
    </source>
</evidence>
<feature type="region of interest" description="Disordered" evidence="9">
    <location>
        <begin position="1"/>
        <end position="92"/>
    </location>
</feature>
<dbReference type="InterPro" id="IPR050236">
    <property type="entry name" value="Ser_Thr_kinase_AGC"/>
</dbReference>
<dbReference type="Proteomes" id="UP000011715">
    <property type="component" value="Unassembled WGS sequence"/>
</dbReference>
<comment type="catalytic activity">
    <reaction evidence="7">
        <text>L-threonyl-[protein] + ATP = O-phospho-L-threonyl-[protein] + ADP + H(+)</text>
        <dbReference type="Rhea" id="RHEA:46608"/>
        <dbReference type="Rhea" id="RHEA-COMP:11060"/>
        <dbReference type="Rhea" id="RHEA-COMP:11605"/>
        <dbReference type="ChEBI" id="CHEBI:15378"/>
        <dbReference type="ChEBI" id="CHEBI:30013"/>
        <dbReference type="ChEBI" id="CHEBI:30616"/>
        <dbReference type="ChEBI" id="CHEBI:61977"/>
        <dbReference type="ChEBI" id="CHEBI:456216"/>
        <dbReference type="EC" id="2.7.11.1"/>
    </reaction>
</comment>
<reference evidence="13" key="1">
    <citation type="submission" date="2010-05" db="EMBL/GenBank/DDBJ databases">
        <title>The genome sequence of Magnaporthe poae strain ATCC 64411.</title>
        <authorList>
            <person name="Ma L.-J."/>
            <person name="Dead R."/>
            <person name="Young S."/>
            <person name="Zeng Q."/>
            <person name="Koehrsen M."/>
            <person name="Alvarado L."/>
            <person name="Berlin A."/>
            <person name="Chapman S.B."/>
            <person name="Chen Z."/>
            <person name="Freedman E."/>
            <person name="Gellesch M."/>
            <person name="Goldberg J."/>
            <person name="Griggs A."/>
            <person name="Gujja S."/>
            <person name="Heilman E.R."/>
            <person name="Heiman D."/>
            <person name="Hepburn T."/>
            <person name="Howarth C."/>
            <person name="Jen D."/>
            <person name="Larson L."/>
            <person name="Mehta T."/>
            <person name="Neiman D."/>
            <person name="Pearson M."/>
            <person name="Roberts A."/>
            <person name="Saif S."/>
            <person name="Shea T."/>
            <person name="Shenoy N."/>
            <person name="Sisk P."/>
            <person name="Stolte C."/>
            <person name="Sykes S."/>
            <person name="Walk T."/>
            <person name="White J."/>
            <person name="Yandava C."/>
            <person name="Haas B."/>
            <person name="Nusbaum C."/>
            <person name="Birren B."/>
        </authorList>
    </citation>
    <scope>NUCLEOTIDE SEQUENCE [LARGE SCALE GENOMIC DNA]</scope>
    <source>
        <strain evidence="13">ATCC 64411 / 73-15</strain>
    </source>
</reference>
<dbReference type="EC" id="2.7.11.1" evidence="1"/>
<dbReference type="Gene3D" id="3.30.200.20">
    <property type="entry name" value="Phosphorylase Kinase, domain 1"/>
    <property type="match status" value="1"/>
</dbReference>
<evidence type="ECO:0000259" key="10">
    <source>
        <dbReference type="PROSITE" id="PS50011"/>
    </source>
</evidence>
<dbReference type="GO" id="GO:0035556">
    <property type="term" value="P:intracellular signal transduction"/>
    <property type="evidence" value="ECO:0007669"/>
    <property type="project" value="TreeGrafter"/>
</dbReference>
<evidence type="ECO:0000256" key="5">
    <source>
        <dbReference type="ARBA" id="ARBA00022777"/>
    </source>
</evidence>
<keyword evidence="2" id="KW-0723">Serine/threonine-protein kinase</keyword>
<dbReference type="InterPro" id="IPR008271">
    <property type="entry name" value="Ser/Thr_kinase_AS"/>
</dbReference>
<dbReference type="PANTHER" id="PTHR24356">
    <property type="entry name" value="SERINE/THREONINE-PROTEIN KINASE"/>
    <property type="match status" value="1"/>
</dbReference>
<keyword evidence="3" id="KW-0808">Transferase</keyword>
<dbReference type="EMBL" id="GL876967">
    <property type="protein sequence ID" value="KLU83584.1"/>
    <property type="molecule type" value="Genomic_DNA"/>
</dbReference>
<evidence type="ECO:0000256" key="6">
    <source>
        <dbReference type="ARBA" id="ARBA00022840"/>
    </source>
</evidence>
<evidence type="ECO:0000256" key="8">
    <source>
        <dbReference type="ARBA" id="ARBA00048679"/>
    </source>
</evidence>
<evidence type="ECO:0000256" key="3">
    <source>
        <dbReference type="ARBA" id="ARBA00022679"/>
    </source>
</evidence>
<sequence>MKRGHNYDKGKGEAGETPRTDREGLDGESPMYRYCTPPPSDTGCNSPPAKIPRTGSKVTSALRALTTRTSSTSVMVEHPFSPAPSPPHRGHVAKAVAAGQDFVSKMSSSIFKSAMEPTVVHRSKHKSRPSIASLEDSSMRYLGKTDMAASSSVATTATASGPLASTNTEANTMSSTRSSQPLSPYDSTGKTSLDSKFSGSAKSKDREKNGSALSTVIVERRDKKLTGKRRIPRTRSSPESNSLTPIQETELDQSTATVVTVERAAAAKVYLETFYHNLWSQPTARSMRRRFLESDLYRAAKEKALGPGEEDALRLSFYRDESDNLREMRVLKTRSMRALSSGFKGAAHESDYDVLKILGKGSFGVVRLVREKSRDDDRVHTRQRRRQKPVYAMKVIRKSAMLRTCQEGHLRAERDFLVKSEGSSWIVPLMAAFQDTANLYLVMEYMPGGDFLGLLIRENVLHETVARFYAAEMVLCVEAAHALHCIHRDIKPDNFLISASGHLRISDFGLAFDGHWSHDTAYFNNHRYSLVNRLGIKVEGDEQDQREGPKAKLNMKWTTGLVTGMEKHERQHPGGEMGGDEFSMTSISAGEKLLDWRNRCGNRTWATSVVGTSQYMAPEVVRGEHYDGRCDWWSVGVILYECLYGHTPFLSEDGRHQTKQNILNHHQTFAFPRQPSVSHRCQHLIMSLITDKQNRLCSRRYMFKDVADGSHPPAATASSSSGVDFANGGGSGHGDLADRFVFAYDGEDIKAHKWFRGIRGTEDTHYFEDDEEPVSDWSSTQPSSEDGGVNGDGAVDAGNSGGGGAGKGGAAKKPRQPALTRQQAREAEMTMYLRGFRSSVQRMARQWVALPYDSLRLRNIDYAIEQLPGLTPDEREGLRGFVRCYGRKERKRPRDKLLRDRATKGVVLELRKRNAFLGYTWRRRRAGVHDAQRAALNAATAAAAAAHAAEAGRAAGAAATEMGLDGFVAMKGLHHRGKMY</sequence>
<dbReference type="OMA" id="LRWIHRD"/>
<evidence type="ECO:0000256" key="7">
    <source>
        <dbReference type="ARBA" id="ARBA00047899"/>
    </source>
</evidence>
<organism evidence="12 13">
    <name type="scientific">Magnaporthiopsis poae (strain ATCC 64411 / 73-15)</name>
    <name type="common">Kentucky bluegrass fungus</name>
    <name type="synonym">Magnaporthe poae</name>
    <dbReference type="NCBI Taxonomy" id="644358"/>
    <lineage>
        <taxon>Eukaryota</taxon>
        <taxon>Fungi</taxon>
        <taxon>Dikarya</taxon>
        <taxon>Ascomycota</taxon>
        <taxon>Pezizomycotina</taxon>
        <taxon>Sordariomycetes</taxon>
        <taxon>Sordariomycetidae</taxon>
        <taxon>Magnaporthales</taxon>
        <taxon>Magnaporthaceae</taxon>
        <taxon>Magnaporthiopsis</taxon>
    </lineage>
</organism>
<reference evidence="11" key="2">
    <citation type="submission" date="2010-05" db="EMBL/GenBank/DDBJ databases">
        <title>The Genome Sequence of Magnaporthe poae strain ATCC 64411.</title>
        <authorList>
            <consortium name="The Broad Institute Genome Sequencing Platform"/>
            <consortium name="Broad Institute Genome Sequencing Center for Infectious Disease"/>
            <person name="Ma L.-J."/>
            <person name="Dead R."/>
            <person name="Young S."/>
            <person name="Zeng Q."/>
            <person name="Koehrsen M."/>
            <person name="Alvarado L."/>
            <person name="Berlin A."/>
            <person name="Chapman S.B."/>
            <person name="Chen Z."/>
            <person name="Freedman E."/>
            <person name="Gellesch M."/>
            <person name="Goldberg J."/>
            <person name="Griggs A."/>
            <person name="Gujja S."/>
            <person name="Heilman E.R."/>
            <person name="Heiman D."/>
            <person name="Hepburn T."/>
            <person name="Howarth C."/>
            <person name="Jen D."/>
            <person name="Larson L."/>
            <person name="Mehta T."/>
            <person name="Neiman D."/>
            <person name="Pearson M."/>
            <person name="Roberts A."/>
            <person name="Saif S."/>
            <person name="Shea T."/>
            <person name="Shenoy N."/>
            <person name="Sisk P."/>
            <person name="Stolte C."/>
            <person name="Sykes S."/>
            <person name="Walk T."/>
            <person name="White J."/>
            <person name="Yandava C."/>
            <person name="Haas B."/>
            <person name="Nusbaum C."/>
            <person name="Birren B."/>
        </authorList>
    </citation>
    <scope>NUCLEOTIDE SEQUENCE</scope>
    <source>
        <strain evidence="11">ATCC 64411</strain>
    </source>
</reference>
<evidence type="ECO:0000256" key="9">
    <source>
        <dbReference type="SAM" id="MobiDB-lite"/>
    </source>
</evidence>
<dbReference type="SUPFAM" id="SSF56112">
    <property type="entry name" value="Protein kinase-like (PK-like)"/>
    <property type="match status" value="1"/>
</dbReference>
<feature type="region of interest" description="Disordered" evidence="9">
    <location>
        <begin position="769"/>
        <end position="823"/>
    </location>
</feature>
<dbReference type="STRING" id="644358.A0A0C4DRW9"/>
<dbReference type="Pfam" id="PF00069">
    <property type="entry name" value="Pkinase"/>
    <property type="match status" value="2"/>
</dbReference>
<dbReference type="EMBL" id="ADBL01000649">
    <property type="status" value="NOT_ANNOTATED_CDS"/>
    <property type="molecule type" value="Genomic_DNA"/>
</dbReference>
<name>A0A0C4DRW9_MAGP6</name>
<keyword evidence="4" id="KW-0547">Nucleotide-binding</keyword>
<reference evidence="12" key="5">
    <citation type="submission" date="2015-06" db="UniProtKB">
        <authorList>
            <consortium name="EnsemblFungi"/>
        </authorList>
    </citation>
    <scope>IDENTIFICATION</scope>
    <source>
        <strain evidence="12">ATCC 64411</strain>
    </source>
</reference>
<dbReference type="GO" id="GO:0004674">
    <property type="term" value="F:protein serine/threonine kinase activity"/>
    <property type="evidence" value="ECO:0007669"/>
    <property type="project" value="UniProtKB-KW"/>
</dbReference>
<dbReference type="PROSITE" id="PS50011">
    <property type="entry name" value="PROTEIN_KINASE_DOM"/>
    <property type="match status" value="1"/>
</dbReference>
<dbReference type="PROSITE" id="PS00108">
    <property type="entry name" value="PROTEIN_KINASE_ST"/>
    <property type="match status" value="1"/>
</dbReference>
<dbReference type="InterPro" id="IPR000719">
    <property type="entry name" value="Prot_kinase_dom"/>
</dbReference>
<dbReference type="eggNOG" id="KOG0605">
    <property type="taxonomic scope" value="Eukaryota"/>
</dbReference>
<dbReference type="SMART" id="SM00220">
    <property type="entry name" value="S_TKc"/>
    <property type="match status" value="1"/>
</dbReference>
<accession>A0A0C4DRW9</accession>
<dbReference type="Gene3D" id="1.10.510.10">
    <property type="entry name" value="Transferase(Phosphotransferase) domain 1"/>
    <property type="match status" value="1"/>
</dbReference>
<dbReference type="EnsemblFungi" id="MAPG_02637T0">
    <property type="protein sequence ID" value="MAPG_02637T0"/>
    <property type="gene ID" value="MAPG_02637"/>
</dbReference>
<protein>
    <recommendedName>
        <fullName evidence="1">non-specific serine/threonine protein kinase</fullName>
        <ecNumber evidence="1">2.7.11.1</ecNumber>
    </recommendedName>
</protein>
<keyword evidence="6" id="KW-0067">ATP-binding</keyword>
<feature type="compositionally biased region" description="Gly residues" evidence="9">
    <location>
        <begin position="799"/>
        <end position="809"/>
    </location>
</feature>
<feature type="compositionally biased region" description="Polar residues" evidence="9">
    <location>
        <begin position="163"/>
        <end position="201"/>
    </location>
</feature>
<proteinExistence type="predicted"/>
<comment type="catalytic activity">
    <reaction evidence="8">
        <text>L-seryl-[protein] + ATP = O-phospho-L-seryl-[protein] + ADP + H(+)</text>
        <dbReference type="Rhea" id="RHEA:17989"/>
        <dbReference type="Rhea" id="RHEA-COMP:9863"/>
        <dbReference type="Rhea" id="RHEA-COMP:11604"/>
        <dbReference type="ChEBI" id="CHEBI:15378"/>
        <dbReference type="ChEBI" id="CHEBI:29999"/>
        <dbReference type="ChEBI" id="CHEBI:30616"/>
        <dbReference type="ChEBI" id="CHEBI:83421"/>
        <dbReference type="ChEBI" id="CHEBI:456216"/>
        <dbReference type="EC" id="2.7.11.1"/>
    </reaction>
</comment>
<keyword evidence="5 11" id="KW-0418">Kinase</keyword>
<gene>
    <name evidence="11" type="ORF">MAPG_02637</name>
</gene>
<dbReference type="PANTHER" id="PTHR24356:SF400">
    <property type="entry name" value="SERINE_THREONINE-PROTEIN KINASE CBK1"/>
    <property type="match status" value="1"/>
</dbReference>
<feature type="compositionally biased region" description="Basic and acidic residues" evidence="9">
    <location>
        <begin position="1"/>
        <end position="25"/>
    </location>
</feature>
<evidence type="ECO:0000313" key="12">
    <source>
        <dbReference type="EnsemblFungi" id="MAPG_02637T0"/>
    </source>
</evidence>
<dbReference type="VEuPathDB" id="FungiDB:MAPG_02637"/>
<dbReference type="OrthoDB" id="3638488at2759"/>
<keyword evidence="13" id="KW-1185">Reference proteome</keyword>
<feature type="domain" description="Protein kinase" evidence="10">
    <location>
        <begin position="352"/>
        <end position="714"/>
    </location>
</feature>
<dbReference type="GO" id="GO:0005524">
    <property type="term" value="F:ATP binding"/>
    <property type="evidence" value="ECO:0007669"/>
    <property type="project" value="UniProtKB-KW"/>
</dbReference>
<evidence type="ECO:0000313" key="11">
    <source>
        <dbReference type="EMBL" id="KLU83584.1"/>
    </source>
</evidence>
<reference evidence="12" key="4">
    <citation type="journal article" date="2015" name="G3 (Bethesda)">
        <title>Genome sequences of three phytopathogenic species of the Magnaporthaceae family of fungi.</title>
        <authorList>
            <person name="Okagaki L.H."/>
            <person name="Nunes C.C."/>
            <person name="Sailsbery J."/>
            <person name="Clay B."/>
            <person name="Brown D."/>
            <person name="John T."/>
            <person name="Oh Y."/>
            <person name="Young N."/>
            <person name="Fitzgerald M."/>
            <person name="Haas B.J."/>
            <person name="Zeng Q."/>
            <person name="Young S."/>
            <person name="Adiconis X."/>
            <person name="Fan L."/>
            <person name="Levin J.Z."/>
            <person name="Mitchell T.K."/>
            <person name="Okubara P.A."/>
            <person name="Farman M.L."/>
            <person name="Kohn L.M."/>
            <person name="Birren B."/>
            <person name="Ma L.-J."/>
            <person name="Dean R.A."/>
        </authorList>
    </citation>
    <scope>NUCLEOTIDE SEQUENCE</scope>
    <source>
        <strain evidence="12">ATCC 64411 / 73-15</strain>
    </source>
</reference>
<feature type="compositionally biased region" description="Polar residues" evidence="9">
    <location>
        <begin position="234"/>
        <end position="247"/>
    </location>
</feature>
<dbReference type="GO" id="GO:0051094">
    <property type="term" value="P:positive regulation of developmental process"/>
    <property type="evidence" value="ECO:0007669"/>
    <property type="project" value="UniProtKB-ARBA"/>
</dbReference>